<feature type="domain" description="HTH lacI-type" evidence="4">
    <location>
        <begin position="6"/>
        <end position="60"/>
    </location>
</feature>
<dbReference type="InterPro" id="IPR046335">
    <property type="entry name" value="LacI/GalR-like_sensor"/>
</dbReference>
<evidence type="ECO:0000256" key="1">
    <source>
        <dbReference type="ARBA" id="ARBA00023015"/>
    </source>
</evidence>
<dbReference type="SMART" id="SM00354">
    <property type="entry name" value="HTH_LACI"/>
    <property type="match status" value="1"/>
</dbReference>
<dbReference type="InterPro" id="IPR028082">
    <property type="entry name" value="Peripla_BP_I"/>
</dbReference>
<dbReference type="Pfam" id="PF13377">
    <property type="entry name" value="Peripla_BP_3"/>
    <property type="match status" value="1"/>
</dbReference>
<dbReference type="Proteomes" id="UP000664480">
    <property type="component" value="Unassembled WGS sequence"/>
</dbReference>
<keyword evidence="6" id="KW-1185">Reference proteome</keyword>
<sequence length="340" mass="37656">MKKKRVSITDIAKALNVTPSTVSRALNNGGKVSEKKKQQILALAKELGYRPNPIARSLVENKTQTIGLIIPEFTHHFYSRVLAGIESVTSKAGYQLLICTSNEKKKQEIKSFQTLLDARVDGILATICKKNDEFDHLQEVLDSGTPLVLMDRICEEIETSYVISDDFVGAFQAVDFLIQTGCTQIIHIKGPKVLSTSFNRFMGYKEALKKHLIAFNEDLVFEGNDPELAEKISACLKSNAVDGIFAYSDYLAFEAFKVLKNEGISIPDQVSIVGYADEPISSYVTPQLSSVNQKPFEMGAIAAGLLLNQIQDPETPLEFKSLKTELVLRASTKTFKEIPV</sequence>
<dbReference type="PANTHER" id="PTHR30146">
    <property type="entry name" value="LACI-RELATED TRANSCRIPTIONAL REPRESSOR"/>
    <property type="match status" value="1"/>
</dbReference>
<keyword evidence="2 5" id="KW-0238">DNA-binding</keyword>
<dbReference type="EMBL" id="JAFKCU010000002">
    <property type="protein sequence ID" value="MBN7815884.1"/>
    <property type="molecule type" value="Genomic_DNA"/>
</dbReference>
<evidence type="ECO:0000313" key="6">
    <source>
        <dbReference type="Proteomes" id="UP000664480"/>
    </source>
</evidence>
<dbReference type="SUPFAM" id="SSF53822">
    <property type="entry name" value="Periplasmic binding protein-like I"/>
    <property type="match status" value="1"/>
</dbReference>
<reference evidence="5 6" key="1">
    <citation type="submission" date="2021-03" db="EMBL/GenBank/DDBJ databases">
        <title>novel species isolated from a fishpond in China.</title>
        <authorList>
            <person name="Lu H."/>
            <person name="Cai Z."/>
        </authorList>
    </citation>
    <scope>NUCLEOTIDE SEQUENCE [LARGE SCALE GENOMIC DNA]</scope>
    <source>
        <strain evidence="5 6">YJ13C</strain>
    </source>
</reference>
<dbReference type="GO" id="GO:0003677">
    <property type="term" value="F:DNA binding"/>
    <property type="evidence" value="ECO:0007669"/>
    <property type="project" value="UniProtKB-KW"/>
</dbReference>
<dbReference type="RefSeq" id="WP_206586528.1">
    <property type="nucleotide sequence ID" value="NZ_JAFKCU010000002.1"/>
</dbReference>
<dbReference type="InterPro" id="IPR010982">
    <property type="entry name" value="Lambda_DNA-bd_dom_sf"/>
</dbReference>
<dbReference type="CDD" id="cd06267">
    <property type="entry name" value="PBP1_LacI_sugar_binding-like"/>
    <property type="match status" value="1"/>
</dbReference>
<evidence type="ECO:0000256" key="2">
    <source>
        <dbReference type="ARBA" id="ARBA00023125"/>
    </source>
</evidence>
<evidence type="ECO:0000259" key="4">
    <source>
        <dbReference type="PROSITE" id="PS50932"/>
    </source>
</evidence>
<gene>
    <name evidence="5" type="ORF">J0A69_10605</name>
</gene>
<dbReference type="Pfam" id="PF00356">
    <property type="entry name" value="LacI"/>
    <property type="match status" value="1"/>
</dbReference>
<dbReference type="InterPro" id="IPR000843">
    <property type="entry name" value="HTH_LacI"/>
</dbReference>
<accession>A0ABS3CFK2</accession>
<evidence type="ECO:0000256" key="3">
    <source>
        <dbReference type="ARBA" id="ARBA00023163"/>
    </source>
</evidence>
<proteinExistence type="predicted"/>
<dbReference type="PANTHER" id="PTHR30146:SF109">
    <property type="entry name" value="HTH-TYPE TRANSCRIPTIONAL REGULATOR GALS"/>
    <property type="match status" value="1"/>
</dbReference>
<dbReference type="CDD" id="cd01392">
    <property type="entry name" value="HTH_LacI"/>
    <property type="match status" value="1"/>
</dbReference>
<comment type="caution">
    <text evidence="5">The sequence shown here is derived from an EMBL/GenBank/DDBJ whole genome shotgun (WGS) entry which is preliminary data.</text>
</comment>
<dbReference type="PROSITE" id="PS50932">
    <property type="entry name" value="HTH_LACI_2"/>
    <property type="match status" value="1"/>
</dbReference>
<keyword evidence="3" id="KW-0804">Transcription</keyword>
<dbReference type="Gene3D" id="3.40.50.2300">
    <property type="match status" value="2"/>
</dbReference>
<dbReference type="SUPFAM" id="SSF47413">
    <property type="entry name" value="lambda repressor-like DNA-binding domains"/>
    <property type="match status" value="1"/>
</dbReference>
<evidence type="ECO:0000313" key="5">
    <source>
        <dbReference type="EMBL" id="MBN7815884.1"/>
    </source>
</evidence>
<keyword evidence="1" id="KW-0805">Transcription regulation</keyword>
<organism evidence="5 6">
    <name type="scientific">Algoriphagus pacificus</name>
    <dbReference type="NCBI Taxonomy" id="2811234"/>
    <lineage>
        <taxon>Bacteria</taxon>
        <taxon>Pseudomonadati</taxon>
        <taxon>Bacteroidota</taxon>
        <taxon>Cytophagia</taxon>
        <taxon>Cytophagales</taxon>
        <taxon>Cyclobacteriaceae</taxon>
        <taxon>Algoriphagus</taxon>
    </lineage>
</organism>
<name>A0ABS3CFK2_9BACT</name>
<dbReference type="Gene3D" id="1.10.260.40">
    <property type="entry name" value="lambda repressor-like DNA-binding domains"/>
    <property type="match status" value="1"/>
</dbReference>
<protein>
    <submittedName>
        <fullName evidence="5">LacI family DNA-binding transcriptional regulator</fullName>
    </submittedName>
</protein>